<evidence type="ECO:0000256" key="4">
    <source>
        <dbReference type="ARBA" id="ARBA00023027"/>
    </source>
</evidence>
<feature type="binding site" evidence="6">
    <location>
        <position position="14"/>
    </location>
    <ligand>
        <name>FMN</name>
        <dbReference type="ChEBI" id="CHEBI:58210"/>
    </ligand>
</feature>
<comment type="similarity">
    <text evidence="6">Belongs to the azoreductase type 1 family.</text>
</comment>
<dbReference type="Pfam" id="PF02525">
    <property type="entry name" value="Flavodoxin_2"/>
    <property type="match status" value="1"/>
</dbReference>
<feature type="domain" description="Flavodoxin-like fold" evidence="7">
    <location>
        <begin position="7"/>
        <end position="196"/>
    </location>
</feature>
<dbReference type="InterPro" id="IPR023048">
    <property type="entry name" value="NADH:quinone_OxRdtase_FMN_depd"/>
</dbReference>
<keyword evidence="4 6" id="KW-0520">NAD</keyword>
<evidence type="ECO:0000256" key="3">
    <source>
        <dbReference type="ARBA" id="ARBA00023002"/>
    </source>
</evidence>
<feature type="binding site" evidence="6">
    <location>
        <begin position="20"/>
        <end position="22"/>
    </location>
    <ligand>
        <name>FMN</name>
        <dbReference type="ChEBI" id="CHEBI:58210"/>
    </ligand>
</feature>
<dbReference type="InterPro" id="IPR050104">
    <property type="entry name" value="FMN-dep_NADH:Q_OxRdtase_AzoR1"/>
</dbReference>
<dbReference type="EC" id="1.7.1.17" evidence="6"/>
<dbReference type="AlphaFoldDB" id="A0A0U2N6C0"/>
<dbReference type="PANTHER" id="PTHR43741">
    <property type="entry name" value="FMN-DEPENDENT NADH-AZOREDUCTASE 1"/>
    <property type="match status" value="1"/>
</dbReference>
<comment type="caution">
    <text evidence="6">Lacks conserved residue(s) required for the propagation of feature annotation.</text>
</comment>
<keyword evidence="1 6" id="KW-0285">Flavoprotein</keyword>
<dbReference type="HAMAP" id="MF_01216">
    <property type="entry name" value="Azoreductase_type1"/>
    <property type="match status" value="1"/>
</dbReference>
<comment type="subunit">
    <text evidence="6">Homodimer.</text>
</comment>
<reference evidence="8" key="1">
    <citation type="journal article" date="2016" name="ISME J.">
        <title>Functional metagenomic screen reveals new and diverse microbial rhodopsins.</title>
        <authorList>
            <person name="Pushkarev A."/>
            <person name="Beja O."/>
        </authorList>
    </citation>
    <scope>NUCLEOTIDE SEQUENCE</scope>
</reference>
<keyword evidence="3 6" id="KW-0560">Oxidoreductase</keyword>
<dbReference type="GO" id="GO:0016652">
    <property type="term" value="F:oxidoreductase activity, acting on NAD(P)H as acceptor"/>
    <property type="evidence" value="ECO:0007669"/>
    <property type="project" value="UniProtKB-UniRule"/>
</dbReference>
<evidence type="ECO:0000256" key="2">
    <source>
        <dbReference type="ARBA" id="ARBA00022643"/>
    </source>
</evidence>
<comment type="cofactor">
    <cofactor evidence="6">
        <name>FMN</name>
        <dbReference type="ChEBI" id="CHEBI:58210"/>
    </cofactor>
    <text evidence="6">Binds 1 FMN per subunit.</text>
</comment>
<accession>A0A0U2N6C0</accession>
<dbReference type="GO" id="GO:0016655">
    <property type="term" value="F:oxidoreductase activity, acting on NAD(P)H, quinone or similar compound as acceptor"/>
    <property type="evidence" value="ECO:0007669"/>
    <property type="project" value="InterPro"/>
</dbReference>
<comment type="function">
    <text evidence="6">Also exhibits azoreductase activity. Catalyzes the reductive cleavage of the azo bond in aromatic azo compounds to the corresponding amines.</text>
</comment>
<dbReference type="SUPFAM" id="SSF52218">
    <property type="entry name" value="Flavoproteins"/>
    <property type="match status" value="1"/>
</dbReference>
<comment type="catalytic activity">
    <reaction evidence="5">
        <text>N,N-dimethyl-1,4-phenylenediamine + anthranilate + 2 NAD(+) = 2-(4-dimethylaminophenyl)diazenylbenzoate + 2 NADH + 2 H(+)</text>
        <dbReference type="Rhea" id="RHEA:55872"/>
        <dbReference type="ChEBI" id="CHEBI:15378"/>
        <dbReference type="ChEBI" id="CHEBI:15783"/>
        <dbReference type="ChEBI" id="CHEBI:16567"/>
        <dbReference type="ChEBI" id="CHEBI:57540"/>
        <dbReference type="ChEBI" id="CHEBI:57945"/>
        <dbReference type="ChEBI" id="CHEBI:71579"/>
        <dbReference type="EC" id="1.7.1.17"/>
    </reaction>
    <physiologicalReaction direction="right-to-left" evidence="5">
        <dbReference type="Rhea" id="RHEA:55874"/>
    </physiologicalReaction>
</comment>
<sequence>MTVMSPKILRIDGSTRHSDSVSRGLTDLATASLQDHFGVTQVIQRETRSGIGNVSSAWRRASLTPNETRSSEDRAVLAQSEALMNELAEADLLLIAVPIYNFSIPAALKSWIDLICRDNVDGARAKNLAGQFKNKQAMIILTSNYTNAYADDDFATPYLKFIMKFIGIDSVTFIDATGLGNDQAGVLSRAQQAVKSHCMKIAEIWDKQTAAE</sequence>
<dbReference type="EC" id="1.6.5.-" evidence="6"/>
<gene>
    <name evidence="6" type="primary">azoR</name>
</gene>
<proteinExistence type="inferred from homology"/>
<keyword evidence="2 6" id="KW-0288">FMN</keyword>
<dbReference type="EMBL" id="KT201092">
    <property type="protein sequence ID" value="ALS56263.1"/>
    <property type="molecule type" value="Genomic_DNA"/>
</dbReference>
<evidence type="ECO:0000256" key="6">
    <source>
        <dbReference type="HAMAP-Rule" id="MF_01216"/>
    </source>
</evidence>
<dbReference type="InterPro" id="IPR003680">
    <property type="entry name" value="Flavodoxin_fold"/>
</dbReference>
<dbReference type="GO" id="GO:0010181">
    <property type="term" value="F:FMN binding"/>
    <property type="evidence" value="ECO:0007669"/>
    <property type="project" value="UniProtKB-UniRule"/>
</dbReference>
<evidence type="ECO:0000256" key="5">
    <source>
        <dbReference type="ARBA" id="ARBA00048542"/>
    </source>
</evidence>
<organism evidence="8">
    <name type="scientific">uncultured bacterium EIL4H10</name>
    <dbReference type="NCBI Taxonomy" id="1768203"/>
    <lineage>
        <taxon>Bacteria</taxon>
        <taxon>environmental samples</taxon>
    </lineage>
</organism>
<dbReference type="GO" id="GO:0009055">
    <property type="term" value="F:electron transfer activity"/>
    <property type="evidence" value="ECO:0007669"/>
    <property type="project" value="UniProtKB-UniRule"/>
</dbReference>
<dbReference type="PANTHER" id="PTHR43741:SF2">
    <property type="entry name" value="FMN-DEPENDENT NADH:QUINONE OXIDOREDUCTASE"/>
    <property type="match status" value="1"/>
</dbReference>
<comment type="function">
    <text evidence="6">Quinone reductase that provides resistance to thiol-specific stress caused by electrophilic quinones.</text>
</comment>
<evidence type="ECO:0000313" key="8">
    <source>
        <dbReference type="EMBL" id="ALS56263.1"/>
    </source>
</evidence>
<dbReference type="InterPro" id="IPR029039">
    <property type="entry name" value="Flavoprotein-like_sf"/>
</dbReference>
<protein>
    <recommendedName>
        <fullName evidence="6">FMN dependent NADH:quinone oxidoreductase</fullName>
        <ecNumber evidence="6">1.6.5.-</ecNumber>
    </recommendedName>
    <alternativeName>
        <fullName evidence="6">Azo-dye reductase</fullName>
    </alternativeName>
    <alternativeName>
        <fullName evidence="6">FMN-dependent NADH-azo compound oxidoreductase</fullName>
    </alternativeName>
    <alternativeName>
        <fullName evidence="6">FMN-dependent NADH-azoreductase</fullName>
        <ecNumber evidence="6">1.7.1.17</ecNumber>
    </alternativeName>
</protein>
<comment type="catalytic activity">
    <reaction evidence="6">
        <text>2 a quinone + NADH + H(+) = 2 a 1,4-benzosemiquinone + NAD(+)</text>
        <dbReference type="Rhea" id="RHEA:65952"/>
        <dbReference type="ChEBI" id="CHEBI:15378"/>
        <dbReference type="ChEBI" id="CHEBI:57540"/>
        <dbReference type="ChEBI" id="CHEBI:57945"/>
        <dbReference type="ChEBI" id="CHEBI:132124"/>
        <dbReference type="ChEBI" id="CHEBI:134225"/>
    </reaction>
</comment>
<dbReference type="Gene3D" id="3.40.50.360">
    <property type="match status" value="1"/>
</dbReference>
<name>A0A0U2N6C0_9BACT</name>
<evidence type="ECO:0000259" key="7">
    <source>
        <dbReference type="Pfam" id="PF02525"/>
    </source>
</evidence>
<evidence type="ECO:0000256" key="1">
    <source>
        <dbReference type="ARBA" id="ARBA00022630"/>
    </source>
</evidence>